<accession>A0A7T8HK27</accession>
<feature type="compositionally biased region" description="Polar residues" evidence="1">
    <location>
        <begin position="1"/>
        <end position="10"/>
    </location>
</feature>
<gene>
    <name evidence="2" type="ORF">FKW44_012706</name>
</gene>
<feature type="region of interest" description="Disordered" evidence="1">
    <location>
        <begin position="1"/>
        <end position="39"/>
    </location>
</feature>
<feature type="non-terminal residue" evidence="2">
    <location>
        <position position="1"/>
    </location>
</feature>
<evidence type="ECO:0000256" key="1">
    <source>
        <dbReference type="SAM" id="MobiDB-lite"/>
    </source>
</evidence>
<proteinExistence type="predicted"/>
<reference evidence="3" key="1">
    <citation type="submission" date="2021-01" db="EMBL/GenBank/DDBJ databases">
        <title>Caligus Genome Assembly.</title>
        <authorList>
            <person name="Gallardo-Escarate C."/>
        </authorList>
    </citation>
    <scope>NUCLEOTIDE SEQUENCE [LARGE SCALE GENOMIC DNA]</scope>
</reference>
<organism evidence="2 3">
    <name type="scientific">Caligus rogercresseyi</name>
    <name type="common">Sea louse</name>
    <dbReference type="NCBI Taxonomy" id="217165"/>
    <lineage>
        <taxon>Eukaryota</taxon>
        <taxon>Metazoa</taxon>
        <taxon>Ecdysozoa</taxon>
        <taxon>Arthropoda</taxon>
        <taxon>Crustacea</taxon>
        <taxon>Multicrustacea</taxon>
        <taxon>Hexanauplia</taxon>
        <taxon>Copepoda</taxon>
        <taxon>Siphonostomatoida</taxon>
        <taxon>Caligidae</taxon>
        <taxon>Caligus</taxon>
    </lineage>
</organism>
<protein>
    <submittedName>
        <fullName evidence="2">Uncharacterized protein</fullName>
    </submittedName>
</protein>
<dbReference type="Proteomes" id="UP000595437">
    <property type="component" value="Chromosome 8"/>
</dbReference>
<keyword evidence="3" id="KW-1185">Reference proteome</keyword>
<evidence type="ECO:0000313" key="2">
    <source>
        <dbReference type="EMBL" id="QQP51367.1"/>
    </source>
</evidence>
<sequence>CDTHQLSQRSLPLRPACRPDRLPARHRRPMSSLLKDEDPGSRMLYDDHKLKDYEKLAEDSFKAELDETVKLESDKILSGVKSEDALLYQPATTSAAGSVVSVSHGVSLSAVVAHNPASSSSSSAGTVRLLSTLGSTTDTITRHFSIPKGESHLLTHHPEERGKNTTLEAISCLVLTKNIIQREINIHLADLKLFFNNHSCGVNTSTKMRSKDTKYPEKQMS</sequence>
<name>A0A7T8HK27_CALRO</name>
<dbReference type="EMBL" id="CP045897">
    <property type="protein sequence ID" value="QQP51367.1"/>
    <property type="molecule type" value="Genomic_DNA"/>
</dbReference>
<dbReference type="AlphaFoldDB" id="A0A7T8HK27"/>
<evidence type="ECO:0000313" key="3">
    <source>
        <dbReference type="Proteomes" id="UP000595437"/>
    </source>
</evidence>